<dbReference type="Gene3D" id="1.10.10.10">
    <property type="entry name" value="Winged helix-like DNA-binding domain superfamily/Winged helix DNA-binding domain"/>
    <property type="match status" value="1"/>
</dbReference>
<proteinExistence type="predicted"/>
<organism evidence="1 2">
    <name type="scientific">Cytobacillus oceanisediminis</name>
    <dbReference type="NCBI Taxonomy" id="665099"/>
    <lineage>
        <taxon>Bacteria</taxon>
        <taxon>Bacillati</taxon>
        <taxon>Bacillota</taxon>
        <taxon>Bacilli</taxon>
        <taxon>Bacillales</taxon>
        <taxon>Bacillaceae</taxon>
        <taxon>Cytobacillus</taxon>
    </lineage>
</organism>
<evidence type="ECO:0008006" key="3">
    <source>
        <dbReference type="Google" id="ProtNLM"/>
    </source>
</evidence>
<dbReference type="EMBL" id="MBRJ01000041">
    <property type="protein sequence ID" value="OHX44639.1"/>
    <property type="molecule type" value="Genomic_DNA"/>
</dbReference>
<keyword evidence="2" id="KW-1185">Reference proteome</keyword>
<dbReference type="SUPFAM" id="SSF46785">
    <property type="entry name" value="Winged helix' DNA-binding domain"/>
    <property type="match status" value="1"/>
</dbReference>
<dbReference type="Proteomes" id="UP000180194">
    <property type="component" value="Unassembled WGS sequence"/>
</dbReference>
<protein>
    <recommendedName>
        <fullName evidence="3">HTH domain-containing protein</fullName>
    </recommendedName>
</protein>
<dbReference type="InterPro" id="IPR036390">
    <property type="entry name" value="WH_DNA-bd_sf"/>
</dbReference>
<sequence length="119" mass="13743">MKILDLIESKQSHYDGISYITQKEISSKLKISQTNVNSKLNLLEKYGAINKIKAGQYRLLNNNINFTPYRNVVKVALLLSNDNSLIGEYKKQSEILNLELKEVQQAWGYIIHLFLNENN</sequence>
<evidence type="ECO:0000313" key="2">
    <source>
        <dbReference type="Proteomes" id="UP000180194"/>
    </source>
</evidence>
<accession>A0ABX3CMX6</accession>
<comment type="caution">
    <text evidence="1">The sequence shown here is derived from an EMBL/GenBank/DDBJ whole genome shotgun (WGS) entry which is preliminary data.</text>
</comment>
<evidence type="ECO:0000313" key="1">
    <source>
        <dbReference type="EMBL" id="OHX44639.1"/>
    </source>
</evidence>
<dbReference type="InterPro" id="IPR036388">
    <property type="entry name" value="WH-like_DNA-bd_sf"/>
</dbReference>
<name>A0ABX3CMX6_9BACI</name>
<gene>
    <name evidence="1" type="ORF">BBV17_25365</name>
</gene>
<reference evidence="1 2" key="1">
    <citation type="submission" date="2016-07" db="EMBL/GenBank/DDBJ databases">
        <title>Bacillus oceanisediminis whole genome.</title>
        <authorList>
            <person name="Pal Y."/>
            <person name="Verma A."/>
            <person name="Mual P."/>
            <person name="Srinivasan K."/>
        </authorList>
    </citation>
    <scope>NUCLEOTIDE SEQUENCE [LARGE SCALE GENOMIC DNA]</scope>
    <source>
        <strain evidence="1 2">Bhandara28</strain>
    </source>
</reference>